<evidence type="ECO:0000259" key="5">
    <source>
        <dbReference type="Pfam" id="PF00884"/>
    </source>
</evidence>
<keyword evidence="4" id="KW-0732">Signal</keyword>
<dbReference type="Gene3D" id="3.40.720.10">
    <property type="entry name" value="Alkaline Phosphatase, subunit A"/>
    <property type="match status" value="1"/>
</dbReference>
<dbReference type="RefSeq" id="WP_145370892.1">
    <property type="nucleotide sequence ID" value="NZ_CP036275.1"/>
</dbReference>
<comment type="similarity">
    <text evidence="1">Belongs to the sulfatase family.</text>
</comment>
<reference evidence="6 7" key="1">
    <citation type="submission" date="2019-02" db="EMBL/GenBank/DDBJ databases">
        <title>Deep-cultivation of Planctomycetes and their phenomic and genomic characterization uncovers novel biology.</title>
        <authorList>
            <person name="Wiegand S."/>
            <person name="Jogler M."/>
            <person name="Boedeker C."/>
            <person name="Pinto D."/>
            <person name="Vollmers J."/>
            <person name="Rivas-Marin E."/>
            <person name="Kohn T."/>
            <person name="Peeters S.H."/>
            <person name="Heuer A."/>
            <person name="Rast P."/>
            <person name="Oberbeckmann S."/>
            <person name="Bunk B."/>
            <person name="Jeske O."/>
            <person name="Meyerdierks A."/>
            <person name="Storesund J.E."/>
            <person name="Kallscheuer N."/>
            <person name="Luecker S."/>
            <person name="Lage O.M."/>
            <person name="Pohl T."/>
            <person name="Merkel B.J."/>
            <person name="Hornburger P."/>
            <person name="Mueller R.-W."/>
            <person name="Bruemmer F."/>
            <person name="Labrenz M."/>
            <person name="Spormann A.M."/>
            <person name="Op den Camp H."/>
            <person name="Overmann J."/>
            <person name="Amann R."/>
            <person name="Jetten M.S.M."/>
            <person name="Mascher T."/>
            <person name="Medema M.H."/>
            <person name="Devos D.P."/>
            <person name="Kaster A.-K."/>
            <person name="Ovreas L."/>
            <person name="Rohde M."/>
            <person name="Galperin M.Y."/>
            <person name="Jogler C."/>
        </authorList>
    </citation>
    <scope>NUCLEOTIDE SEQUENCE [LARGE SCALE GENOMIC DNA]</scope>
    <source>
        <strain evidence="6 7">Mal4</strain>
    </source>
</reference>
<dbReference type="PANTHER" id="PTHR42693:SF53">
    <property type="entry name" value="ENDO-4-O-SULFATASE"/>
    <property type="match status" value="1"/>
</dbReference>
<dbReference type="AlphaFoldDB" id="A0A517ZBC7"/>
<organism evidence="6 7">
    <name type="scientific">Maioricimonas rarisocia</name>
    <dbReference type="NCBI Taxonomy" id="2528026"/>
    <lineage>
        <taxon>Bacteria</taxon>
        <taxon>Pseudomonadati</taxon>
        <taxon>Planctomycetota</taxon>
        <taxon>Planctomycetia</taxon>
        <taxon>Planctomycetales</taxon>
        <taxon>Planctomycetaceae</taxon>
        <taxon>Maioricimonas</taxon>
    </lineage>
</organism>
<dbReference type="PANTHER" id="PTHR42693">
    <property type="entry name" value="ARYLSULFATASE FAMILY MEMBER"/>
    <property type="match status" value="1"/>
</dbReference>
<dbReference type="PROSITE" id="PS51257">
    <property type="entry name" value="PROKAR_LIPOPROTEIN"/>
    <property type="match status" value="1"/>
</dbReference>
<evidence type="ECO:0000256" key="2">
    <source>
        <dbReference type="ARBA" id="ARBA00022801"/>
    </source>
</evidence>
<dbReference type="Proteomes" id="UP000320496">
    <property type="component" value="Chromosome"/>
</dbReference>
<sequence precursor="true">MSFRFSLTFVLLATFACTLFAPAHAAEDPPNVVLIMVDDMGWSDLGCYGGEIETPHLDRLATEGIRFTQFYNCAKCETSRAALISGRYAPEVGIAKLQNCRTIAQRMRDAGYTTLMTGKWHLSGNPVDFGFDRYFGHLSGATNFFHGDNTFRLDDKPFEVPREGFYTTDADTDYAIEFLEEADDDRPVFLYIAYNAPHYPLHVPQEDFEKYRGRYRDGWDHLREQRLARVRQLGLLPEPFALPPRPEDVPAWDSLTDDQRDTQELMMAAYAGMIDRVDQNIGRLREALEKQGRFENTLFLFLSDNGACPFQRTKQKTLENQLMPWDPESYWTYDKGWAHACNTPFREYKRNQHEGGICTPLIAHWPAGISRPGRITSQPGQIVDLLATCIDVAGVDREDARAEAPLRGQSLKPIFEGQQRTPHDAIYFTFYGTHNALRVGDWKLVNIDRGPWELYNLAEDRTELHDRAGTDPERLQELRTRFEAMRDEIGTGRSGRRSKKSN</sequence>
<evidence type="ECO:0000313" key="6">
    <source>
        <dbReference type="EMBL" id="QDU39739.1"/>
    </source>
</evidence>
<name>A0A517ZBC7_9PLAN</name>
<dbReference type="GO" id="GO:0004065">
    <property type="term" value="F:arylsulfatase activity"/>
    <property type="evidence" value="ECO:0007669"/>
    <property type="project" value="UniProtKB-EC"/>
</dbReference>
<keyword evidence="7" id="KW-1185">Reference proteome</keyword>
<dbReference type="InterPro" id="IPR050738">
    <property type="entry name" value="Sulfatase"/>
</dbReference>
<dbReference type="Gene3D" id="3.30.1120.10">
    <property type="match status" value="1"/>
</dbReference>
<accession>A0A517ZBC7</accession>
<dbReference type="CDD" id="cd16025">
    <property type="entry name" value="PAS_like"/>
    <property type="match status" value="1"/>
</dbReference>
<dbReference type="InterPro" id="IPR017850">
    <property type="entry name" value="Alkaline_phosphatase_core_sf"/>
</dbReference>
<evidence type="ECO:0000256" key="1">
    <source>
        <dbReference type="ARBA" id="ARBA00008779"/>
    </source>
</evidence>
<feature type="signal peptide" evidence="4">
    <location>
        <begin position="1"/>
        <end position="25"/>
    </location>
</feature>
<evidence type="ECO:0000313" key="7">
    <source>
        <dbReference type="Proteomes" id="UP000320496"/>
    </source>
</evidence>
<protein>
    <submittedName>
        <fullName evidence="6">Arylsulfatase</fullName>
        <ecNumber evidence="6">3.1.6.1</ecNumber>
    </submittedName>
</protein>
<evidence type="ECO:0000256" key="4">
    <source>
        <dbReference type="SAM" id="SignalP"/>
    </source>
</evidence>
<dbReference type="KEGG" id="mri:Mal4_40860"/>
<feature type="chain" id="PRO_5021795962" evidence="4">
    <location>
        <begin position="26"/>
        <end position="502"/>
    </location>
</feature>
<dbReference type="EMBL" id="CP036275">
    <property type="protein sequence ID" value="QDU39739.1"/>
    <property type="molecule type" value="Genomic_DNA"/>
</dbReference>
<proteinExistence type="inferred from homology"/>
<gene>
    <name evidence="6" type="primary">atsA_48</name>
    <name evidence="6" type="ORF">Mal4_40860</name>
</gene>
<feature type="region of interest" description="Disordered" evidence="3">
    <location>
        <begin position="482"/>
        <end position="502"/>
    </location>
</feature>
<keyword evidence="2 6" id="KW-0378">Hydrolase</keyword>
<dbReference type="EC" id="3.1.6.1" evidence="6"/>
<dbReference type="OrthoDB" id="9783154at2"/>
<dbReference type="SUPFAM" id="SSF53649">
    <property type="entry name" value="Alkaline phosphatase-like"/>
    <property type="match status" value="1"/>
</dbReference>
<dbReference type="Pfam" id="PF00884">
    <property type="entry name" value="Sulfatase"/>
    <property type="match status" value="1"/>
</dbReference>
<evidence type="ECO:0000256" key="3">
    <source>
        <dbReference type="SAM" id="MobiDB-lite"/>
    </source>
</evidence>
<dbReference type="InterPro" id="IPR000917">
    <property type="entry name" value="Sulfatase_N"/>
</dbReference>
<feature type="domain" description="Sulfatase N-terminal" evidence="5">
    <location>
        <begin position="30"/>
        <end position="395"/>
    </location>
</feature>